<feature type="region of interest" description="Disordered" evidence="1">
    <location>
        <begin position="1"/>
        <end position="38"/>
    </location>
</feature>
<dbReference type="Proteomes" id="UP000198280">
    <property type="component" value="Unassembled WGS sequence"/>
</dbReference>
<name>A0A239NIX2_9ACTN</name>
<dbReference type="RefSeq" id="WP_089228847.1">
    <property type="nucleotide sequence ID" value="NZ_FZOF01000038.1"/>
</dbReference>
<feature type="compositionally biased region" description="Polar residues" evidence="1">
    <location>
        <begin position="136"/>
        <end position="145"/>
    </location>
</feature>
<dbReference type="AlphaFoldDB" id="A0A239NIX2"/>
<dbReference type="OrthoDB" id="4294607at2"/>
<evidence type="ECO:0000313" key="2">
    <source>
        <dbReference type="EMBL" id="SNT54877.1"/>
    </source>
</evidence>
<reference evidence="2 3" key="1">
    <citation type="submission" date="2017-06" db="EMBL/GenBank/DDBJ databases">
        <authorList>
            <person name="Kim H.J."/>
            <person name="Triplett B.A."/>
        </authorList>
    </citation>
    <scope>NUCLEOTIDE SEQUENCE [LARGE SCALE GENOMIC DNA]</scope>
    <source>
        <strain evidence="2 3">CGMCC 4.1858</strain>
    </source>
</reference>
<accession>A0A239NIX2</accession>
<evidence type="ECO:0000313" key="3">
    <source>
        <dbReference type="Proteomes" id="UP000198280"/>
    </source>
</evidence>
<evidence type="ECO:0000256" key="1">
    <source>
        <dbReference type="SAM" id="MobiDB-lite"/>
    </source>
</evidence>
<sequence>MSTPFDGSQDGGAARMRLNSVPADPGGGGTSAGTAKVDTQRLDGAANALVELRGDTENVDNKADEDTLGAVTGLNRHTAPGPPEGGSWATAGSLMTMDLRWGDQVVNLKRMLQDISDKLHTSSGHYTRAEQEEQARQASIHTPFG</sequence>
<dbReference type="EMBL" id="FZOF01000038">
    <property type="protein sequence ID" value="SNT54877.1"/>
    <property type="molecule type" value="Genomic_DNA"/>
</dbReference>
<proteinExistence type="predicted"/>
<organism evidence="2 3">
    <name type="scientific">Actinacidiphila glaucinigra</name>
    <dbReference type="NCBI Taxonomy" id="235986"/>
    <lineage>
        <taxon>Bacteria</taxon>
        <taxon>Bacillati</taxon>
        <taxon>Actinomycetota</taxon>
        <taxon>Actinomycetes</taxon>
        <taxon>Kitasatosporales</taxon>
        <taxon>Streptomycetaceae</taxon>
        <taxon>Actinacidiphila</taxon>
    </lineage>
</organism>
<keyword evidence="3" id="KW-1185">Reference proteome</keyword>
<protein>
    <submittedName>
        <fullName evidence="2">Uncharacterized protein</fullName>
    </submittedName>
</protein>
<gene>
    <name evidence="2" type="ORF">SAMN05216252_13830</name>
</gene>
<feature type="region of interest" description="Disordered" evidence="1">
    <location>
        <begin position="122"/>
        <end position="145"/>
    </location>
</feature>